<reference evidence="18 19" key="1">
    <citation type="submission" date="2012-01" db="EMBL/GenBank/DDBJ databases">
        <title>The Genome Sequence of Scardovia wiggsiae F0424.</title>
        <authorList>
            <consortium name="The Broad Institute Genome Sequencing Platform"/>
            <person name="Earl A."/>
            <person name="Ward D."/>
            <person name="Feldgarden M."/>
            <person name="Gevers D."/>
            <person name="Izard J."/>
            <person name="Ganesan A."/>
            <person name="Baranova O.V."/>
            <person name="Blanton J.M."/>
            <person name="Tanner A.C."/>
            <person name="Mathney J."/>
            <person name="Dewhirst F.E."/>
            <person name="Young S.K."/>
            <person name="Zeng Q."/>
            <person name="Gargeya S."/>
            <person name="Fitzgerald M."/>
            <person name="Haas B."/>
            <person name="Abouelleil A."/>
            <person name="Alvarado L."/>
            <person name="Arachchi H.M."/>
            <person name="Berlin A."/>
            <person name="Chapman S.B."/>
            <person name="Gearin G."/>
            <person name="Goldberg J."/>
            <person name="Griggs A."/>
            <person name="Gujja S."/>
            <person name="Hansen M."/>
            <person name="Heiman D."/>
            <person name="Howarth C."/>
            <person name="Larimer J."/>
            <person name="Lui A."/>
            <person name="MacDonald P.J.P."/>
            <person name="McCowen C."/>
            <person name="Montmayeur A."/>
            <person name="Murphy C."/>
            <person name="Neiman D."/>
            <person name="Pearson M."/>
            <person name="Priest M."/>
            <person name="Roberts A."/>
            <person name="Saif S."/>
            <person name="Shea T."/>
            <person name="Sisk P."/>
            <person name="Stolte C."/>
            <person name="Sykes S."/>
            <person name="Wortman J."/>
            <person name="Nusbaum C."/>
            <person name="Birren B."/>
        </authorList>
    </citation>
    <scope>NUCLEOTIDE SEQUENCE [LARGE SCALE GENOMIC DNA]</scope>
    <source>
        <strain evidence="18 19">F0424</strain>
    </source>
</reference>
<dbReference type="GO" id="GO:0005737">
    <property type="term" value="C:cytoplasm"/>
    <property type="evidence" value="ECO:0007669"/>
    <property type="project" value="UniProtKB-SubCell"/>
</dbReference>
<dbReference type="HOGENOM" id="CLU_028104_2_1_11"/>
<evidence type="ECO:0000256" key="5">
    <source>
        <dbReference type="ARBA" id="ARBA00022598"/>
    </source>
</evidence>
<evidence type="ECO:0000256" key="11">
    <source>
        <dbReference type="ARBA" id="ARBA00023306"/>
    </source>
</evidence>
<accession>J0D5L5</accession>
<comment type="function">
    <text evidence="14">Cell wall formation.</text>
</comment>
<dbReference type="GO" id="GO:0008763">
    <property type="term" value="F:UDP-N-acetylmuramate-L-alanine ligase activity"/>
    <property type="evidence" value="ECO:0007669"/>
    <property type="project" value="UniProtKB-UniRule"/>
</dbReference>
<dbReference type="Pfam" id="PF02875">
    <property type="entry name" value="Mur_ligase_C"/>
    <property type="match status" value="1"/>
</dbReference>
<keyword evidence="8 14" id="KW-0067">ATP-binding</keyword>
<dbReference type="GO" id="GO:0005524">
    <property type="term" value="F:ATP binding"/>
    <property type="evidence" value="ECO:0007669"/>
    <property type="project" value="UniProtKB-UniRule"/>
</dbReference>
<dbReference type="PANTHER" id="PTHR43445">
    <property type="entry name" value="UDP-N-ACETYLMURAMATE--L-ALANINE LIGASE-RELATED"/>
    <property type="match status" value="1"/>
</dbReference>
<dbReference type="InterPro" id="IPR036615">
    <property type="entry name" value="Mur_ligase_C_dom_sf"/>
</dbReference>
<dbReference type="GO" id="GO:0051301">
    <property type="term" value="P:cell division"/>
    <property type="evidence" value="ECO:0007669"/>
    <property type="project" value="UniProtKB-KW"/>
</dbReference>
<evidence type="ECO:0000256" key="10">
    <source>
        <dbReference type="ARBA" id="ARBA00022984"/>
    </source>
</evidence>
<dbReference type="Gene3D" id="3.90.190.20">
    <property type="entry name" value="Mur ligase, C-terminal domain"/>
    <property type="match status" value="1"/>
</dbReference>
<proteinExistence type="inferred from homology"/>
<evidence type="ECO:0000256" key="8">
    <source>
        <dbReference type="ARBA" id="ARBA00022840"/>
    </source>
</evidence>
<evidence type="ECO:0000313" key="18">
    <source>
        <dbReference type="EMBL" id="EJD65275.1"/>
    </source>
</evidence>
<evidence type="ECO:0000256" key="6">
    <source>
        <dbReference type="ARBA" id="ARBA00022618"/>
    </source>
</evidence>
<dbReference type="InterPro" id="IPR004101">
    <property type="entry name" value="Mur_ligase_C"/>
</dbReference>
<keyword evidence="19" id="KW-1185">Reference proteome</keyword>
<name>J0D5L5_9BIFI</name>
<dbReference type="GO" id="GO:0009252">
    <property type="term" value="P:peptidoglycan biosynthetic process"/>
    <property type="evidence" value="ECO:0007669"/>
    <property type="project" value="UniProtKB-UniRule"/>
</dbReference>
<dbReference type="PANTHER" id="PTHR43445:SF3">
    <property type="entry name" value="UDP-N-ACETYLMURAMATE--L-ALANINE LIGASE"/>
    <property type="match status" value="1"/>
</dbReference>
<dbReference type="InterPro" id="IPR050061">
    <property type="entry name" value="MurCDEF_pg_biosynth"/>
</dbReference>
<comment type="pathway">
    <text evidence="2 14">Cell wall biogenesis; peptidoglycan biosynthesis.</text>
</comment>
<dbReference type="Proteomes" id="UP000006415">
    <property type="component" value="Unassembled WGS sequence"/>
</dbReference>
<evidence type="ECO:0000256" key="1">
    <source>
        <dbReference type="ARBA" id="ARBA00004496"/>
    </source>
</evidence>
<dbReference type="UniPathway" id="UPA00219"/>
<keyword evidence="5 14" id="KW-0436">Ligase</keyword>
<keyword evidence="7 14" id="KW-0547">Nucleotide-binding</keyword>
<evidence type="ECO:0000313" key="19">
    <source>
        <dbReference type="Proteomes" id="UP000006415"/>
    </source>
</evidence>
<dbReference type="EMBL" id="AGZS01000001">
    <property type="protein sequence ID" value="EJD65275.1"/>
    <property type="molecule type" value="Genomic_DNA"/>
</dbReference>
<dbReference type="Gene3D" id="3.40.1190.10">
    <property type="entry name" value="Mur-like, catalytic domain"/>
    <property type="match status" value="1"/>
</dbReference>
<dbReference type="InterPro" id="IPR013221">
    <property type="entry name" value="Mur_ligase_cen"/>
</dbReference>
<feature type="binding site" evidence="14">
    <location>
        <begin position="128"/>
        <end position="134"/>
    </location>
    <ligand>
        <name>ATP</name>
        <dbReference type="ChEBI" id="CHEBI:30616"/>
    </ligand>
</feature>
<protein>
    <recommendedName>
        <fullName evidence="3 14">UDP-N-acetylmuramate--L-alanine ligase</fullName>
        <ecNumber evidence="3 14">6.3.2.8</ecNumber>
    </recommendedName>
    <alternativeName>
        <fullName evidence="14">UDP-N-acetylmuramoyl-L-alanine synthetase</fullName>
    </alternativeName>
</protein>
<feature type="domain" description="Mur ligase C-terminal" evidence="16">
    <location>
        <begin position="376"/>
        <end position="510"/>
    </location>
</feature>
<evidence type="ECO:0000256" key="7">
    <source>
        <dbReference type="ARBA" id="ARBA00022741"/>
    </source>
</evidence>
<feature type="domain" description="Mur ligase N-terminal catalytic" evidence="15">
    <location>
        <begin position="23"/>
        <end position="120"/>
    </location>
</feature>
<keyword evidence="6 14" id="KW-0132">Cell division</keyword>
<dbReference type="SUPFAM" id="SSF53623">
    <property type="entry name" value="MurD-like peptide ligases, catalytic domain"/>
    <property type="match status" value="1"/>
</dbReference>
<evidence type="ECO:0000256" key="2">
    <source>
        <dbReference type="ARBA" id="ARBA00004752"/>
    </source>
</evidence>
<dbReference type="GO" id="GO:0071555">
    <property type="term" value="P:cell wall organization"/>
    <property type="evidence" value="ECO:0007669"/>
    <property type="project" value="UniProtKB-KW"/>
</dbReference>
<sequence length="539" mass="57884">MILDPASQPVDYTAFTLEDLGRTHFVGIGGAGMSVLAEMLLENGVDVSGSDREANTKTERLKTLGARIYIGQSAGNVHDADTVVWSSAIKPDNPEIIAARECGALLLHRSDILALLMQKHQYAVTVAGAHGKTTTSAMLAQILAAQGEGNLKDPSFAVGGSIRTPRGSIDGGHAGTGEAFVAEADESDGSFEKYHPYIAVITNVEPDHLDHYGSADAFMAAFAEHAHHAQKYVVLCGDDEGALSVLASMGEEASRHCVVYTARQSIDLKGSHALRVLITNENETAEKGGTGNDRTGSKALSVAAERFSLMFPSSLIPEMYRNKDGGGDTRTFDVKLRVPGIHNARNAAAAIISAVLMGMDPQKACSAAFEFYGAKRRFEIRGTEDGVTVIDDYAHHPTEIEALLHAAKRRFPQSAIHVIFQPHLFSRTHFFAQQFADALSIADDVVVTDIFPAREKQEDWPGISPDTVVSRIGRPGPHTDAYSIPNMDTAARFAADRAKPGDIIITVGAGSITDAANTVLEQLRHNVRRAQNRKQGSHV</sequence>
<evidence type="ECO:0000259" key="16">
    <source>
        <dbReference type="Pfam" id="PF02875"/>
    </source>
</evidence>
<feature type="domain" description="Mur ligase central" evidence="17">
    <location>
        <begin position="126"/>
        <end position="353"/>
    </location>
</feature>
<keyword evidence="11 14" id="KW-0131">Cell cycle</keyword>
<comment type="similarity">
    <text evidence="14">Belongs to the MurCDEF family.</text>
</comment>
<dbReference type="STRING" id="857290.HMPREF9156_00039"/>
<keyword evidence="4 14" id="KW-0963">Cytoplasm</keyword>
<dbReference type="Pfam" id="PF08245">
    <property type="entry name" value="Mur_ligase_M"/>
    <property type="match status" value="1"/>
</dbReference>
<dbReference type="SUPFAM" id="SSF51984">
    <property type="entry name" value="MurCD N-terminal domain"/>
    <property type="match status" value="1"/>
</dbReference>
<dbReference type="eggNOG" id="COG0773">
    <property type="taxonomic scope" value="Bacteria"/>
</dbReference>
<gene>
    <name evidence="14" type="primary">murC</name>
    <name evidence="18" type="ORF">HMPREF9156_00039</name>
</gene>
<comment type="caution">
    <text evidence="18">The sequence shown here is derived from an EMBL/GenBank/DDBJ whole genome shotgun (WGS) entry which is preliminary data.</text>
</comment>
<evidence type="ECO:0000256" key="12">
    <source>
        <dbReference type="ARBA" id="ARBA00023316"/>
    </source>
</evidence>
<dbReference type="Pfam" id="PF01225">
    <property type="entry name" value="Mur_ligase"/>
    <property type="match status" value="1"/>
</dbReference>
<comment type="subcellular location">
    <subcellularLocation>
        <location evidence="1 14">Cytoplasm</location>
    </subcellularLocation>
</comment>
<dbReference type="AlphaFoldDB" id="J0D5L5"/>
<dbReference type="EC" id="6.3.2.8" evidence="3 14"/>
<dbReference type="InterPro" id="IPR036565">
    <property type="entry name" value="Mur-like_cat_sf"/>
</dbReference>
<dbReference type="HAMAP" id="MF_00046">
    <property type="entry name" value="MurC"/>
    <property type="match status" value="1"/>
</dbReference>
<evidence type="ECO:0000256" key="3">
    <source>
        <dbReference type="ARBA" id="ARBA00012211"/>
    </source>
</evidence>
<dbReference type="SUPFAM" id="SSF53244">
    <property type="entry name" value="MurD-like peptide ligases, peptide-binding domain"/>
    <property type="match status" value="1"/>
</dbReference>
<evidence type="ECO:0000256" key="14">
    <source>
        <dbReference type="HAMAP-Rule" id="MF_00046"/>
    </source>
</evidence>
<evidence type="ECO:0000256" key="13">
    <source>
        <dbReference type="ARBA" id="ARBA00047833"/>
    </source>
</evidence>
<dbReference type="GO" id="GO:0008360">
    <property type="term" value="P:regulation of cell shape"/>
    <property type="evidence" value="ECO:0007669"/>
    <property type="project" value="UniProtKB-KW"/>
</dbReference>
<dbReference type="Gene3D" id="3.40.50.720">
    <property type="entry name" value="NAD(P)-binding Rossmann-like Domain"/>
    <property type="match status" value="1"/>
</dbReference>
<comment type="catalytic activity">
    <reaction evidence="13 14">
        <text>UDP-N-acetyl-alpha-D-muramate + L-alanine + ATP = UDP-N-acetyl-alpha-D-muramoyl-L-alanine + ADP + phosphate + H(+)</text>
        <dbReference type="Rhea" id="RHEA:23372"/>
        <dbReference type="ChEBI" id="CHEBI:15378"/>
        <dbReference type="ChEBI" id="CHEBI:30616"/>
        <dbReference type="ChEBI" id="CHEBI:43474"/>
        <dbReference type="ChEBI" id="CHEBI:57972"/>
        <dbReference type="ChEBI" id="CHEBI:70757"/>
        <dbReference type="ChEBI" id="CHEBI:83898"/>
        <dbReference type="ChEBI" id="CHEBI:456216"/>
        <dbReference type="EC" id="6.3.2.8"/>
    </reaction>
</comment>
<dbReference type="InterPro" id="IPR000713">
    <property type="entry name" value="Mur_ligase_N"/>
</dbReference>
<keyword evidence="10 14" id="KW-0573">Peptidoglycan synthesis</keyword>
<evidence type="ECO:0000256" key="9">
    <source>
        <dbReference type="ARBA" id="ARBA00022960"/>
    </source>
</evidence>
<organism evidence="18 19">
    <name type="scientific">Scardovia wiggsiae F0424</name>
    <dbReference type="NCBI Taxonomy" id="857290"/>
    <lineage>
        <taxon>Bacteria</taxon>
        <taxon>Bacillati</taxon>
        <taxon>Actinomycetota</taxon>
        <taxon>Actinomycetes</taxon>
        <taxon>Bifidobacteriales</taxon>
        <taxon>Bifidobacteriaceae</taxon>
        <taxon>Scardovia</taxon>
    </lineage>
</organism>
<dbReference type="InterPro" id="IPR005758">
    <property type="entry name" value="UDP-N-AcMur_Ala_ligase_MurC"/>
</dbReference>
<keyword evidence="9 14" id="KW-0133">Cell shape</keyword>
<evidence type="ECO:0000256" key="4">
    <source>
        <dbReference type="ARBA" id="ARBA00022490"/>
    </source>
</evidence>
<keyword evidence="12 14" id="KW-0961">Cell wall biogenesis/degradation</keyword>
<dbReference type="RefSeq" id="WP_007147107.1">
    <property type="nucleotide sequence ID" value="NZ_JH719939.1"/>
</dbReference>
<evidence type="ECO:0000259" key="15">
    <source>
        <dbReference type="Pfam" id="PF01225"/>
    </source>
</evidence>
<evidence type="ECO:0000259" key="17">
    <source>
        <dbReference type="Pfam" id="PF08245"/>
    </source>
</evidence>